<dbReference type="PANTHER" id="PTHR12746">
    <property type="entry name" value="NONSENSE-MEDIATED MRNA DECAY PROTEIN 3"/>
    <property type="match status" value="1"/>
</dbReference>
<dbReference type="PANTHER" id="PTHR12746:SF2">
    <property type="entry name" value="60S RIBOSOMAL EXPORT PROTEIN NMD3"/>
    <property type="match status" value="1"/>
</dbReference>
<evidence type="ECO:0000313" key="4">
    <source>
        <dbReference type="EMBL" id="ETE56422.1"/>
    </source>
</evidence>
<evidence type="ECO:0000259" key="3">
    <source>
        <dbReference type="Pfam" id="PF04981"/>
    </source>
</evidence>
<dbReference type="GO" id="GO:0000055">
    <property type="term" value="P:ribosomal large subunit export from nucleus"/>
    <property type="evidence" value="ECO:0007669"/>
    <property type="project" value="TreeGrafter"/>
</dbReference>
<name>V8N4D3_OPHHA</name>
<keyword evidence="2" id="KW-0963">Cytoplasm</keyword>
<sequence length="74" mass="8822">MNGAILQQVFVVEYIVQSQMCEDCHLAEAKDFWKAVVQVRQKTPHEKTFYYLEQLILKHRLHQITLQIKEIHGK</sequence>
<dbReference type="GO" id="GO:0015031">
    <property type="term" value="P:protein transport"/>
    <property type="evidence" value="ECO:0007669"/>
    <property type="project" value="UniProtKB-KW"/>
</dbReference>
<comment type="subcellular location">
    <subcellularLocation>
        <location evidence="2">Cytoplasm</location>
    </subcellularLocation>
    <subcellularLocation>
        <location evidence="2">Nucleus</location>
    </subcellularLocation>
</comment>
<evidence type="ECO:0000256" key="1">
    <source>
        <dbReference type="ARBA" id="ARBA00002269"/>
    </source>
</evidence>
<keyword evidence="2" id="KW-0653">Protein transport</keyword>
<comment type="function">
    <text evidence="1 2">Acts as an adapter for the XPO1/CRM1-mediated export of the 60S ribosomal subunit.</text>
</comment>
<comment type="caution">
    <text evidence="4">The sequence shown here is derived from an EMBL/GenBank/DDBJ whole genome shotgun (WGS) entry which is preliminary data.</text>
</comment>
<evidence type="ECO:0000256" key="2">
    <source>
        <dbReference type="RuleBase" id="RU364108"/>
    </source>
</evidence>
<dbReference type="InterPro" id="IPR007064">
    <property type="entry name" value="Nmd3_N"/>
</dbReference>
<dbReference type="OrthoDB" id="203821at2759"/>
<feature type="domain" description="Nmd3 N-terminal" evidence="3">
    <location>
        <begin position="2"/>
        <end position="72"/>
    </location>
</feature>
<dbReference type="Pfam" id="PF04981">
    <property type="entry name" value="NMD3"/>
    <property type="match status" value="1"/>
</dbReference>
<reference evidence="4 5" key="1">
    <citation type="journal article" date="2013" name="Proc. Natl. Acad. Sci. U.S.A.">
        <title>The king cobra genome reveals dynamic gene evolution and adaptation in the snake venom system.</title>
        <authorList>
            <person name="Vonk F.J."/>
            <person name="Casewell N.R."/>
            <person name="Henkel C.V."/>
            <person name="Heimberg A.M."/>
            <person name="Jansen H.J."/>
            <person name="McCleary R.J."/>
            <person name="Kerkkamp H.M."/>
            <person name="Vos R.A."/>
            <person name="Guerreiro I."/>
            <person name="Calvete J.J."/>
            <person name="Wuster W."/>
            <person name="Woods A.E."/>
            <person name="Logan J.M."/>
            <person name="Harrison R.A."/>
            <person name="Castoe T.A."/>
            <person name="de Koning A.P."/>
            <person name="Pollock D.D."/>
            <person name="Yandell M."/>
            <person name="Calderon D."/>
            <person name="Renjifo C."/>
            <person name="Currier R.B."/>
            <person name="Salgado D."/>
            <person name="Pla D."/>
            <person name="Sanz L."/>
            <person name="Hyder A.S."/>
            <person name="Ribeiro J.M."/>
            <person name="Arntzen J.W."/>
            <person name="van den Thillart G.E."/>
            <person name="Boetzer M."/>
            <person name="Pirovano W."/>
            <person name="Dirks R.P."/>
            <person name="Spaink H.P."/>
            <person name="Duboule D."/>
            <person name="McGlinn E."/>
            <person name="Kini R.M."/>
            <person name="Richardson M.K."/>
        </authorList>
    </citation>
    <scope>NUCLEOTIDE SEQUENCE</scope>
    <source>
        <tissue evidence="4">Blood</tissue>
    </source>
</reference>
<dbReference type="AlphaFoldDB" id="V8N4D3"/>
<keyword evidence="2" id="KW-0539">Nucleus</keyword>
<keyword evidence="2" id="KW-0813">Transport</keyword>
<keyword evidence="5" id="KW-1185">Reference proteome</keyword>
<dbReference type="EMBL" id="AZIM01022803">
    <property type="protein sequence ID" value="ETE56422.1"/>
    <property type="molecule type" value="Genomic_DNA"/>
</dbReference>
<dbReference type="GO" id="GO:0043023">
    <property type="term" value="F:ribosomal large subunit binding"/>
    <property type="evidence" value="ECO:0007669"/>
    <property type="project" value="InterPro"/>
</dbReference>
<dbReference type="InterPro" id="IPR039768">
    <property type="entry name" value="Nmd3"/>
</dbReference>
<comment type="similarity">
    <text evidence="2">Belongs to the NMD3 family.</text>
</comment>
<evidence type="ECO:0000313" key="5">
    <source>
        <dbReference type="Proteomes" id="UP000018936"/>
    </source>
</evidence>
<dbReference type="GO" id="GO:0005737">
    <property type="term" value="C:cytoplasm"/>
    <property type="evidence" value="ECO:0007669"/>
    <property type="project" value="UniProtKB-SubCell"/>
</dbReference>
<gene>
    <name evidence="4" type="primary">nmd3</name>
    <name evidence="4" type="ORF">L345_17867</name>
</gene>
<dbReference type="GO" id="GO:0005634">
    <property type="term" value="C:nucleus"/>
    <property type="evidence" value="ECO:0007669"/>
    <property type="project" value="UniProtKB-SubCell"/>
</dbReference>
<protein>
    <recommendedName>
        <fullName evidence="2">60S ribosomal export protein NMD3</fullName>
    </recommendedName>
</protein>
<organism evidence="4 5">
    <name type="scientific">Ophiophagus hannah</name>
    <name type="common">King cobra</name>
    <name type="synonym">Naja hannah</name>
    <dbReference type="NCBI Taxonomy" id="8665"/>
    <lineage>
        <taxon>Eukaryota</taxon>
        <taxon>Metazoa</taxon>
        <taxon>Chordata</taxon>
        <taxon>Craniata</taxon>
        <taxon>Vertebrata</taxon>
        <taxon>Euteleostomi</taxon>
        <taxon>Lepidosauria</taxon>
        <taxon>Squamata</taxon>
        <taxon>Bifurcata</taxon>
        <taxon>Unidentata</taxon>
        <taxon>Episquamata</taxon>
        <taxon>Toxicofera</taxon>
        <taxon>Serpentes</taxon>
        <taxon>Colubroidea</taxon>
        <taxon>Elapidae</taxon>
        <taxon>Elapinae</taxon>
        <taxon>Ophiophagus</taxon>
    </lineage>
</organism>
<dbReference type="Proteomes" id="UP000018936">
    <property type="component" value="Unassembled WGS sequence"/>
</dbReference>
<proteinExistence type="inferred from homology"/>
<accession>V8N4D3</accession>